<dbReference type="RefSeq" id="WP_211302156.1">
    <property type="nucleotide sequence ID" value="NZ_PYAW01000016.1"/>
</dbReference>
<evidence type="ECO:0000313" key="2">
    <source>
        <dbReference type="Proteomes" id="UP000240971"/>
    </source>
</evidence>
<dbReference type="SUPFAM" id="SSF52540">
    <property type="entry name" value="P-loop containing nucleoside triphosphate hydrolases"/>
    <property type="match status" value="1"/>
</dbReference>
<accession>A0A2P8H7X1</accession>
<proteinExistence type="predicted"/>
<dbReference type="EMBL" id="PYAW01000016">
    <property type="protein sequence ID" value="PSL42289.1"/>
    <property type="molecule type" value="Genomic_DNA"/>
</dbReference>
<evidence type="ECO:0000313" key="1">
    <source>
        <dbReference type="EMBL" id="PSL42289.1"/>
    </source>
</evidence>
<keyword evidence="2" id="KW-1185">Reference proteome</keyword>
<protein>
    <submittedName>
        <fullName evidence="1">Uncharacterized protein</fullName>
    </submittedName>
</protein>
<name>A0A2P8H7X1_CHINA</name>
<organism evidence="1 2">
    <name type="scientific">Chitinophaga niastensis</name>
    <dbReference type="NCBI Taxonomy" id="536980"/>
    <lineage>
        <taxon>Bacteria</taxon>
        <taxon>Pseudomonadati</taxon>
        <taxon>Bacteroidota</taxon>
        <taxon>Chitinophagia</taxon>
        <taxon>Chitinophagales</taxon>
        <taxon>Chitinophagaceae</taxon>
        <taxon>Chitinophaga</taxon>
    </lineage>
</organism>
<gene>
    <name evidence="1" type="ORF">CLV51_1165</name>
</gene>
<dbReference type="Proteomes" id="UP000240971">
    <property type="component" value="Unassembled WGS sequence"/>
</dbReference>
<comment type="caution">
    <text evidence="1">The sequence shown here is derived from an EMBL/GenBank/DDBJ whole genome shotgun (WGS) entry which is preliminary data.</text>
</comment>
<dbReference type="AlphaFoldDB" id="A0A2P8H7X1"/>
<reference evidence="1 2" key="1">
    <citation type="submission" date="2018-03" db="EMBL/GenBank/DDBJ databases">
        <title>Genomic Encyclopedia of Archaeal and Bacterial Type Strains, Phase II (KMG-II): from individual species to whole genera.</title>
        <authorList>
            <person name="Goeker M."/>
        </authorList>
    </citation>
    <scope>NUCLEOTIDE SEQUENCE [LARGE SCALE GENOMIC DNA]</scope>
    <source>
        <strain evidence="1 2">DSM 24859</strain>
    </source>
</reference>
<sequence>MAKINIDNQDAITYQTEELGFTILGGIRLDGLDRMRVTLKVEVLNRKFQHYLDHPDIANLAIRQNLDLYNHHQVEKLSRLIADRLEIGSSPVVQALGEITDQLEGYRLQQIEARKQEQVKPLKVLTEAEQGQAMQFLQQPDLLERTNEIISKSGMVGEELNRLIMYLIFTSRKTIHPLHVISFGSSGTGKSHLQEKIGDLMPDEDKIEITALTENAFYYFDKGELGHKLILIEDLDGIWSALYPLRELQSKQRISKTVTIKDRNGNTKTIHLKVHGPVSIAGCTTHESLYEDNANRCFLLYLDESIEQDERIMDYQRKLSAGKVNSAVEQQARYLLQNVQRILKPVTVRNPYAELLKIPKEVFKQRRTNAHYLAFIEVITFYKQYQRDIQIDEATGERYITTTIDDIREANELMKGILLRKSDELSGATRHYFEQLKVCLKSSGDRTFTNSNIRTMMRIPLSTVKRHHAALLQVGYIRQVESRYTKAYHYEVLSYEEYQQLQQRIITVLDEVTEGLNGSITAHQISEPDKRKKKKQLA</sequence>
<dbReference type="InterPro" id="IPR027417">
    <property type="entry name" value="P-loop_NTPase"/>
</dbReference>